<gene>
    <name evidence="2" type="ORF">BRX40_05460</name>
    <name evidence="3" type="ORF">CA257_00550</name>
</gene>
<dbReference type="AlphaFoldDB" id="A0A1L6J805"/>
<reference evidence="3 5" key="3">
    <citation type="submission" date="2018-07" db="EMBL/GenBank/DDBJ databases">
        <title>Genomic and Epidemiologic Investigation of an Indolent Hospital Outbreak.</title>
        <authorList>
            <person name="Johnson R.C."/>
            <person name="Deming C."/>
            <person name="Conlan S."/>
            <person name="Zellmer C.J."/>
            <person name="Michelin A.V."/>
            <person name="Lee-Lin S."/>
            <person name="Thomas P.J."/>
            <person name="Park M."/>
            <person name="Weingarten R.A."/>
            <person name="Less J."/>
            <person name="Dekker J.P."/>
            <person name="Frank K.M."/>
            <person name="Musser K.A."/>
            <person name="Mcquiston J.R."/>
            <person name="Henderson D.K."/>
            <person name="Lau A.F."/>
            <person name="Palmore T.N."/>
            <person name="Segre J.A."/>
        </authorList>
    </citation>
    <scope>NUCLEOTIDE SEQUENCE [LARGE SCALE GENOMIC DNA]</scope>
    <source>
        <strain evidence="3 5">SK-NIH.Env10_0317</strain>
    </source>
</reference>
<dbReference type="PANTHER" id="PTHR38011">
    <property type="entry name" value="DIHYDROFOLATE REDUCTASE FAMILY PROTEIN (AFU_ORTHOLOGUE AFUA_8G06820)"/>
    <property type="match status" value="1"/>
</dbReference>
<dbReference type="InterPro" id="IPR002734">
    <property type="entry name" value="RibDG_C"/>
</dbReference>
<reference evidence="2" key="1">
    <citation type="submission" date="2016-12" db="EMBL/GenBank/DDBJ databases">
        <title>Whole genome sequencing of Sphingomonas koreensis.</title>
        <authorList>
            <person name="Conlan S."/>
            <person name="Thomas P.J."/>
            <person name="Mullikin J."/>
            <person name="Palmore T.N."/>
            <person name="Frank K.M."/>
            <person name="Segre J.A."/>
        </authorList>
    </citation>
    <scope>NUCLEOTIDE SEQUENCE</scope>
    <source>
        <strain evidence="2">ABOJV</strain>
    </source>
</reference>
<dbReference type="PANTHER" id="PTHR38011:SF12">
    <property type="entry name" value="BIFUNCTIONAL DEAMINASE-REDUCTASE DOMAIN PROTEIN"/>
    <property type="match status" value="1"/>
</dbReference>
<name>A0A1L6J805_9SPHN</name>
<feature type="domain" description="Bacterial bifunctional deaminase-reductase C-terminal" evidence="1">
    <location>
        <begin position="9"/>
        <end position="191"/>
    </location>
</feature>
<dbReference type="RefSeq" id="WP_075150931.1">
    <property type="nucleotide sequence ID" value="NZ_CP018820.1"/>
</dbReference>
<dbReference type="OrthoDB" id="2313602at2"/>
<evidence type="ECO:0000313" key="2">
    <source>
        <dbReference type="EMBL" id="APR51956.1"/>
    </source>
</evidence>
<keyword evidence="4" id="KW-1185">Reference proteome</keyword>
<evidence type="ECO:0000313" key="5">
    <source>
        <dbReference type="Proteomes" id="UP000286681"/>
    </source>
</evidence>
<reference evidence="4" key="2">
    <citation type="submission" date="2016-12" db="EMBL/GenBank/DDBJ databases">
        <title>Whole genome sequencing of Sphingomonas sp. ABOJV.</title>
        <authorList>
            <person name="Conlan S."/>
            <person name="Thomas P.J."/>
            <person name="Mullikin J."/>
            <person name="Palmore T.N."/>
            <person name="Frank K.M."/>
            <person name="Segre J.A."/>
        </authorList>
    </citation>
    <scope>NUCLEOTIDE SEQUENCE [LARGE SCALE GENOMIC DNA]</scope>
    <source>
        <strain evidence="4">ABOJV</strain>
    </source>
</reference>
<dbReference type="Proteomes" id="UP000185161">
    <property type="component" value="Chromosome"/>
</dbReference>
<evidence type="ECO:0000259" key="1">
    <source>
        <dbReference type="Pfam" id="PF01872"/>
    </source>
</evidence>
<evidence type="ECO:0000313" key="3">
    <source>
        <dbReference type="EMBL" id="RSV08010.1"/>
    </source>
</evidence>
<evidence type="ECO:0000313" key="4">
    <source>
        <dbReference type="Proteomes" id="UP000185161"/>
    </source>
</evidence>
<proteinExistence type="predicted"/>
<dbReference type="EMBL" id="CP018820">
    <property type="protein sequence ID" value="APR51956.1"/>
    <property type="molecule type" value="Genomic_DNA"/>
</dbReference>
<dbReference type="Gene3D" id="3.40.430.10">
    <property type="entry name" value="Dihydrofolate Reductase, subunit A"/>
    <property type="match status" value="1"/>
</dbReference>
<dbReference type="KEGG" id="skr:BRX40_05460"/>
<organism evidence="2 4">
    <name type="scientific">Sphingomonas koreensis</name>
    <dbReference type="NCBI Taxonomy" id="93064"/>
    <lineage>
        <taxon>Bacteria</taxon>
        <taxon>Pseudomonadati</taxon>
        <taxon>Pseudomonadota</taxon>
        <taxon>Alphaproteobacteria</taxon>
        <taxon>Sphingomonadales</taxon>
        <taxon>Sphingomonadaceae</taxon>
        <taxon>Sphingomonas</taxon>
    </lineage>
</organism>
<dbReference type="Proteomes" id="UP000286681">
    <property type="component" value="Unassembled WGS sequence"/>
</dbReference>
<sequence length="213" mass="22769">MSKVRVNGFSISADGFGAGPGQSLENPLGRGAHFHDWLVSSRYFKTMIGQDGGAEGIDNAFAERSMAGLGAWVMGRNMFGPVRGPWPDGEWKGWWGDNPPYHCPVYVLTHHARAPLEMDGGTVFHFVTEGPDKALELARAAAGDRDIRIGGGVATVRHYLKAGAIDEAHIAIAPSLLGKGEALFAGIDLPALGYRVTERVPGEQALHLVLTRG</sequence>
<dbReference type="SUPFAM" id="SSF53597">
    <property type="entry name" value="Dihydrofolate reductase-like"/>
    <property type="match status" value="1"/>
</dbReference>
<dbReference type="GO" id="GO:0008703">
    <property type="term" value="F:5-amino-6-(5-phosphoribosylamino)uracil reductase activity"/>
    <property type="evidence" value="ECO:0007669"/>
    <property type="project" value="InterPro"/>
</dbReference>
<dbReference type="InterPro" id="IPR050765">
    <property type="entry name" value="Riboflavin_Biosynth_HTPR"/>
</dbReference>
<dbReference type="STRING" id="93064.BRX40_05460"/>
<protein>
    <submittedName>
        <fullName evidence="2">Deaminase</fullName>
    </submittedName>
    <submittedName>
        <fullName evidence="3">Dihydrofolate reductase</fullName>
    </submittedName>
</protein>
<accession>A0A1L6J805</accession>
<dbReference type="Pfam" id="PF01872">
    <property type="entry name" value="RibD_C"/>
    <property type="match status" value="1"/>
</dbReference>
<dbReference type="InterPro" id="IPR024072">
    <property type="entry name" value="DHFR-like_dom_sf"/>
</dbReference>
<dbReference type="EMBL" id="QQWO01000001">
    <property type="protein sequence ID" value="RSV08010.1"/>
    <property type="molecule type" value="Genomic_DNA"/>
</dbReference>
<dbReference type="GO" id="GO:0009231">
    <property type="term" value="P:riboflavin biosynthetic process"/>
    <property type="evidence" value="ECO:0007669"/>
    <property type="project" value="InterPro"/>
</dbReference>
<dbReference type="GeneID" id="44132004"/>